<evidence type="ECO:0000313" key="3">
    <source>
        <dbReference type="Proteomes" id="UP000467240"/>
    </source>
</evidence>
<dbReference type="AlphaFoldDB" id="A0A7J5BQ23"/>
<dbReference type="Pfam" id="PF06224">
    <property type="entry name" value="AlkZ-like"/>
    <property type="match status" value="1"/>
</dbReference>
<evidence type="ECO:0000313" key="2">
    <source>
        <dbReference type="EMBL" id="KAB1655639.1"/>
    </source>
</evidence>
<feature type="region of interest" description="Disordered" evidence="1">
    <location>
        <begin position="1"/>
        <end position="76"/>
    </location>
</feature>
<evidence type="ECO:0000256" key="1">
    <source>
        <dbReference type="SAM" id="MobiDB-lite"/>
    </source>
</evidence>
<dbReference type="InterPro" id="IPR009351">
    <property type="entry name" value="AlkZ-like"/>
</dbReference>
<dbReference type="PANTHER" id="PTHR30528">
    <property type="entry name" value="CYTOPLASMIC PROTEIN"/>
    <property type="match status" value="1"/>
</dbReference>
<keyword evidence="3" id="KW-1185">Reference proteome</keyword>
<sequence length="476" mass="52514">MVPGADSGRGTHRAQDRRVARPDAGRLRIRARTARRRVHGVRPRGRRARPPPARPPRSVDRGVRARRARRGARRPGRHDRCRYVVLGCDRDGPAVRAYRWEGSTVSDERLSAAEVRALVIGAQFAPSFGDAAEVLTHTGILQLDPLARVEKAHRLTALTRLGPRARAKRIDAQLWRDDVAVAFETVSRIACLVPVGDWPLHRLERERAAGTVEPELRDRILAIVSSLPDGATIGDIETGTASQRTTGWEWSPVKIATEHLLRQGELVVTTRRGVARVFDLPERRLPAAAARVRLDDAEVLAGLAHRALRSLGVVTVGDLTRVFRLTRAQAEAGLESAGAVRASVEGWRETAYVDRDAAVLSTSPHEVAPLDGPRLVGPFDQLLRDRARAQRVFGFDYTFEAYKPVADRVHGHYVLGVLAGDRFVGRVDARRDGPALLLGEVVPERGMRRRSAAAAARRAGRRLARQLELELTEPTP</sequence>
<dbReference type="PANTHER" id="PTHR30528:SF0">
    <property type="entry name" value="CYTOPLASMIC PROTEIN"/>
    <property type="match status" value="1"/>
</dbReference>
<feature type="compositionally biased region" description="Basic residues" evidence="1">
    <location>
        <begin position="64"/>
        <end position="76"/>
    </location>
</feature>
<dbReference type="OrthoDB" id="9787207at2"/>
<reference evidence="2 3" key="1">
    <citation type="submission" date="2019-09" db="EMBL/GenBank/DDBJ databases">
        <title>Phylogeny of genus Pseudoclavibacter and closely related genus.</title>
        <authorList>
            <person name="Li Y."/>
        </authorList>
    </citation>
    <scope>NUCLEOTIDE SEQUENCE [LARGE SCALE GENOMIC DNA]</scope>
    <source>
        <strain evidence="2 3">DSM 23821</strain>
    </source>
</reference>
<organism evidence="2 3">
    <name type="scientific">Pseudoclavibacter chungangensis</name>
    <dbReference type="NCBI Taxonomy" id="587635"/>
    <lineage>
        <taxon>Bacteria</taxon>
        <taxon>Bacillati</taxon>
        <taxon>Actinomycetota</taxon>
        <taxon>Actinomycetes</taxon>
        <taxon>Micrococcales</taxon>
        <taxon>Microbacteriaceae</taxon>
        <taxon>Pseudoclavibacter</taxon>
    </lineage>
</organism>
<feature type="compositionally biased region" description="Basic and acidic residues" evidence="1">
    <location>
        <begin position="13"/>
        <end position="26"/>
    </location>
</feature>
<gene>
    <name evidence="2" type="ORF">F8O01_11580</name>
</gene>
<name>A0A7J5BQ23_9MICO</name>
<accession>A0A7J5BQ23</accession>
<feature type="compositionally biased region" description="Basic residues" evidence="1">
    <location>
        <begin position="27"/>
        <end position="49"/>
    </location>
</feature>
<protein>
    <submittedName>
        <fullName evidence="2">Winged helix-turn-helix domain-containing protein</fullName>
    </submittedName>
</protein>
<proteinExistence type="predicted"/>
<dbReference type="EMBL" id="WBJZ01000014">
    <property type="protein sequence ID" value="KAB1655639.1"/>
    <property type="molecule type" value="Genomic_DNA"/>
</dbReference>
<dbReference type="Proteomes" id="UP000467240">
    <property type="component" value="Unassembled WGS sequence"/>
</dbReference>
<comment type="caution">
    <text evidence="2">The sequence shown here is derived from an EMBL/GenBank/DDBJ whole genome shotgun (WGS) entry which is preliminary data.</text>
</comment>